<dbReference type="InterPro" id="IPR057165">
    <property type="entry name" value="DUF7843"/>
</dbReference>
<dbReference type="Pfam" id="PF13387">
    <property type="entry name" value="Lnb_N"/>
    <property type="match status" value="1"/>
</dbReference>
<feature type="domain" description="DUF7840" evidence="2">
    <location>
        <begin position="391"/>
        <end position="601"/>
    </location>
</feature>
<comment type="caution">
    <text evidence="4">The sequence shown here is derived from an EMBL/GenBank/DDBJ whole genome shotgun (WGS) entry which is preliminary data.</text>
</comment>
<evidence type="ECO:0008006" key="6">
    <source>
        <dbReference type="Google" id="ProtNLM"/>
    </source>
</evidence>
<evidence type="ECO:0000313" key="5">
    <source>
        <dbReference type="Proteomes" id="UP000092987"/>
    </source>
</evidence>
<dbReference type="Pfam" id="PF25222">
    <property type="entry name" value="DUF7840"/>
    <property type="match status" value="1"/>
</dbReference>
<sequence length="604" mass="71220">MILLQNLCNLSKKVTKSFLFCCFFLSPLFSNDIYNLAIEKKLYEDSYFKKLFHYKSSSSEIDSSNFFISKNGKYDLKDELIETLKALENGTDNILCRFPLRVDFLKNSIPNLDNIIKKYECSELEEYKKTLNANFISLVFPASHINSPASMYGHTFLKISSQKDSPLLSYALNYAAETNEKNGLIFATKGIFGGYEGKYTIQPYYEKLKTYNNIEQRDVWEYDLNLKKDEIDRLILHSWELKDSYADYFFFKENCSYSLLWLFEVARPNLELTNHFTFKTIPLDTIKLLDKENLIDDSKYRYSTMKKMKYLLNEKIENKKFINDFIKKDKTLEDSLSQEDKIAYLDLKIAYTQYLRSEKGTEKNKYVKNYLNTLKERSSYPISSDFDIKAPTNPIYSHNSSRVGLFYDSNDNFEFTIKPAYHDIYDVEDGYLQGAYIDFFELKLKKEKNEDIKIDKITLLNIESFSPRDQLFKSLSWTINTAYEKFDFNNDDSFKINPSFGTSFGLDSTFAYILLDLNSFFTSKEQFYSAGTRVGIVSNYFKNTKFGLDYRYAKFDKGFERNSFEAFYTLKLNKDFALNLKYLNNDLEKNQDSLKFGFYYYFIP</sequence>
<feature type="domain" description="Lnb N-terminal periplasmic" evidence="1">
    <location>
        <begin position="124"/>
        <end position="291"/>
    </location>
</feature>
<organism evidence="4 5">
    <name type="scientific">Aliarcobacter thereius LMG 24486</name>
    <dbReference type="NCBI Taxonomy" id="1032240"/>
    <lineage>
        <taxon>Bacteria</taxon>
        <taxon>Pseudomonadati</taxon>
        <taxon>Campylobacterota</taxon>
        <taxon>Epsilonproteobacteria</taxon>
        <taxon>Campylobacterales</taxon>
        <taxon>Arcobacteraceae</taxon>
        <taxon>Aliarcobacter</taxon>
    </lineage>
</organism>
<evidence type="ECO:0000259" key="1">
    <source>
        <dbReference type="Pfam" id="PF13387"/>
    </source>
</evidence>
<evidence type="ECO:0000259" key="3">
    <source>
        <dbReference type="Pfam" id="PF25225"/>
    </source>
</evidence>
<keyword evidence="5" id="KW-1185">Reference proteome</keyword>
<protein>
    <recommendedName>
        <fullName evidence="6">DUF4105 domain-containing protein</fullName>
    </recommendedName>
</protein>
<proteinExistence type="predicted"/>
<name>A0A1C7WML7_9BACT</name>
<dbReference type="EMBL" id="LLKQ01000001">
    <property type="protein sequence ID" value="OCL94859.1"/>
    <property type="molecule type" value="Genomic_DNA"/>
</dbReference>
<dbReference type="InterPro" id="IPR025178">
    <property type="entry name" value="Lnb_N"/>
</dbReference>
<dbReference type="InterPro" id="IPR057162">
    <property type="entry name" value="DUF7840"/>
</dbReference>
<dbReference type="Pfam" id="PF25225">
    <property type="entry name" value="DUF7843"/>
    <property type="match status" value="1"/>
</dbReference>
<reference evidence="4 5" key="1">
    <citation type="submission" date="2015-10" db="EMBL/GenBank/DDBJ databases">
        <authorList>
            <person name="Rovetto F.F."/>
            <person name="Cocolin L.L."/>
            <person name="Illeghems K.K."/>
            <person name="Van Nieuwerbuegh F.F."/>
            <person name="Houf K.K."/>
        </authorList>
    </citation>
    <scope>NUCLEOTIDE SEQUENCE [LARGE SCALE GENOMIC DNA]</scope>
    <source>
        <strain evidence="4 5">LMG 24486</strain>
    </source>
</reference>
<evidence type="ECO:0000313" key="4">
    <source>
        <dbReference type="EMBL" id="OCL94859.1"/>
    </source>
</evidence>
<feature type="domain" description="DUF7843" evidence="3">
    <location>
        <begin position="41"/>
        <end position="107"/>
    </location>
</feature>
<dbReference type="Proteomes" id="UP000092987">
    <property type="component" value="Unassembled WGS sequence"/>
</dbReference>
<evidence type="ECO:0000259" key="2">
    <source>
        <dbReference type="Pfam" id="PF25222"/>
    </source>
</evidence>
<accession>A0A1C7WML7</accession>
<gene>
    <name evidence="4" type="ORF">AA347_00303</name>
</gene>